<protein>
    <submittedName>
        <fullName evidence="2">Uncharacterized protein</fullName>
    </submittedName>
</protein>
<gene>
    <name evidence="2" type="ORF">GCM10011499_26990</name>
</gene>
<feature type="transmembrane region" description="Helical" evidence="1">
    <location>
        <begin position="6"/>
        <end position="28"/>
    </location>
</feature>
<name>A0A916RH02_9HYPH</name>
<keyword evidence="1" id="KW-1133">Transmembrane helix</keyword>
<accession>A0A916RH02</accession>
<dbReference type="EMBL" id="BMKB01000004">
    <property type="protein sequence ID" value="GGA55413.1"/>
    <property type="molecule type" value="Genomic_DNA"/>
</dbReference>
<comment type="caution">
    <text evidence="2">The sequence shown here is derived from an EMBL/GenBank/DDBJ whole genome shotgun (WGS) entry which is preliminary data.</text>
</comment>
<dbReference type="Proteomes" id="UP000596977">
    <property type="component" value="Unassembled WGS sequence"/>
</dbReference>
<sequence>MELSAMPWLFAVLGGAVLLGLVLVYGMVKSKRATRLQRKSAEEGARELYHKDESKS</sequence>
<evidence type="ECO:0000256" key="1">
    <source>
        <dbReference type="SAM" id="Phobius"/>
    </source>
</evidence>
<keyword evidence="1" id="KW-0812">Transmembrane</keyword>
<keyword evidence="3" id="KW-1185">Reference proteome</keyword>
<dbReference type="AlphaFoldDB" id="A0A916RH02"/>
<organism evidence="2 3">
    <name type="scientific">Pelagibacterium lentulum</name>
    <dbReference type="NCBI Taxonomy" id="2029865"/>
    <lineage>
        <taxon>Bacteria</taxon>
        <taxon>Pseudomonadati</taxon>
        <taxon>Pseudomonadota</taxon>
        <taxon>Alphaproteobacteria</taxon>
        <taxon>Hyphomicrobiales</taxon>
        <taxon>Devosiaceae</taxon>
        <taxon>Pelagibacterium</taxon>
    </lineage>
</organism>
<reference evidence="2 3" key="1">
    <citation type="journal article" date="2014" name="Int. J. Syst. Evol. Microbiol.">
        <title>Complete genome sequence of Corynebacterium casei LMG S-19264T (=DSM 44701T), isolated from a smear-ripened cheese.</title>
        <authorList>
            <consortium name="US DOE Joint Genome Institute (JGI-PGF)"/>
            <person name="Walter F."/>
            <person name="Albersmeier A."/>
            <person name="Kalinowski J."/>
            <person name="Ruckert C."/>
        </authorList>
    </citation>
    <scope>NUCLEOTIDE SEQUENCE [LARGE SCALE GENOMIC DNA]</scope>
    <source>
        <strain evidence="2 3">CGMCC 1.15896</strain>
    </source>
</reference>
<dbReference type="RefSeq" id="WP_164734933.1">
    <property type="nucleotide sequence ID" value="NZ_BMKB01000004.1"/>
</dbReference>
<keyword evidence="1" id="KW-0472">Membrane</keyword>
<proteinExistence type="predicted"/>
<evidence type="ECO:0000313" key="3">
    <source>
        <dbReference type="Proteomes" id="UP000596977"/>
    </source>
</evidence>
<evidence type="ECO:0000313" key="2">
    <source>
        <dbReference type="EMBL" id="GGA55413.1"/>
    </source>
</evidence>